<reference evidence="1 2" key="1">
    <citation type="submission" date="2021-02" db="EMBL/GenBank/DDBJ databases">
        <title>De Novo genome assembly of isolated myxobacteria.</title>
        <authorList>
            <person name="Stevens D.C."/>
        </authorList>
    </citation>
    <scope>NUCLEOTIDE SEQUENCE [LARGE SCALE GENOMIC DNA]</scope>
    <source>
        <strain evidence="1 2">SCHIC003</strain>
    </source>
</reference>
<dbReference type="RefSeq" id="WP_206719560.1">
    <property type="nucleotide sequence ID" value="NZ_CP071091.1"/>
</dbReference>
<evidence type="ECO:0000313" key="1">
    <source>
        <dbReference type="EMBL" id="QSQ17943.1"/>
    </source>
</evidence>
<accession>A0ABX7NH48</accession>
<proteinExistence type="predicted"/>
<dbReference type="Proteomes" id="UP000663090">
    <property type="component" value="Chromosome"/>
</dbReference>
<protein>
    <recommendedName>
        <fullName evidence="3">Lipoprotein</fullName>
    </recommendedName>
</protein>
<evidence type="ECO:0008006" key="3">
    <source>
        <dbReference type="Google" id="ProtNLM"/>
    </source>
</evidence>
<organism evidence="1 2">
    <name type="scientific">Myxococcus landrumensis</name>
    <dbReference type="NCBI Taxonomy" id="2813577"/>
    <lineage>
        <taxon>Bacteria</taxon>
        <taxon>Pseudomonadati</taxon>
        <taxon>Myxococcota</taxon>
        <taxon>Myxococcia</taxon>
        <taxon>Myxococcales</taxon>
        <taxon>Cystobacterineae</taxon>
        <taxon>Myxococcaceae</taxon>
        <taxon>Myxococcus</taxon>
    </lineage>
</organism>
<evidence type="ECO:0000313" key="2">
    <source>
        <dbReference type="Proteomes" id="UP000663090"/>
    </source>
</evidence>
<sequence length="214" mass="23607">MSDSHETVDMVVDGEGNVLLEFFNSVTEGRRLELRGPSGGRVRTLYDFPRQWLLIAQDRGFHLLGPHSDSDPTMVLHVMTPHGTLIPKTVDLDRVTDVIPRSGQGALLLRAYRPSEGRWRIDVLTLDREGELSSDPLFIASGAGPYPPSAHMASSQVDSALVFFDSSETHNASQWSARWFRPEGTAVGPPFVVVEKMPSGSYFRMEPLLNGGSD</sequence>
<gene>
    <name evidence="1" type="ORF">JY572_18765</name>
</gene>
<keyword evidence="2" id="KW-1185">Reference proteome</keyword>
<name>A0ABX7NH48_9BACT</name>
<dbReference type="EMBL" id="CP071091">
    <property type="protein sequence ID" value="QSQ17943.1"/>
    <property type="molecule type" value="Genomic_DNA"/>
</dbReference>